<reference evidence="6" key="1">
    <citation type="submission" date="2017-02" db="EMBL/GenBank/DDBJ databases">
        <title>Draft Genome Sequence of the Salt Water Bacterium Oceanospirillum linum ATCC 11336.</title>
        <authorList>
            <person name="Trachtenberg A.M."/>
            <person name="Carney J.G."/>
            <person name="Linnane J.D."/>
            <person name="Rheaume B.A."/>
            <person name="Pitts N.L."/>
            <person name="Mykles D.L."/>
            <person name="Maclea K.S."/>
        </authorList>
    </citation>
    <scope>NUCLEOTIDE SEQUENCE [LARGE SCALE GENOMIC DNA]</scope>
    <source>
        <strain evidence="6">ATCC 11336</strain>
    </source>
</reference>
<gene>
    <name evidence="6" type="ORF">BTA35_0214465</name>
</gene>
<evidence type="ECO:0000313" key="7">
    <source>
        <dbReference type="Proteomes" id="UP000190064"/>
    </source>
</evidence>
<dbReference type="Gene3D" id="2.40.30.170">
    <property type="match status" value="1"/>
</dbReference>
<dbReference type="AlphaFoldDB" id="A0A1T1H8I8"/>
<accession>A0A1T1H8I8</accession>
<feature type="chain" id="PRO_5010559062" evidence="3">
    <location>
        <begin position="26"/>
        <end position="347"/>
    </location>
</feature>
<comment type="similarity">
    <text evidence="1">Belongs to the membrane fusion protein (MFP) (TC 8.A.1) family.</text>
</comment>
<keyword evidence="7" id="KW-1185">Reference proteome</keyword>
<dbReference type="STRING" id="966.BTA35_0214465"/>
<dbReference type="RefSeq" id="WP_160055259.1">
    <property type="nucleotide sequence ID" value="NZ_FXTS01000009.1"/>
</dbReference>
<protein>
    <submittedName>
        <fullName evidence="6">Uncharacterized protein</fullName>
    </submittedName>
</protein>
<dbReference type="Gene3D" id="1.10.287.470">
    <property type="entry name" value="Helix hairpin bin"/>
    <property type="match status" value="1"/>
</dbReference>
<dbReference type="SUPFAM" id="SSF111369">
    <property type="entry name" value="HlyD-like secretion proteins"/>
    <property type="match status" value="1"/>
</dbReference>
<feature type="coiled-coil region" evidence="2">
    <location>
        <begin position="91"/>
        <end position="156"/>
    </location>
</feature>
<dbReference type="InterPro" id="IPR058627">
    <property type="entry name" value="MdtA-like_C"/>
</dbReference>
<keyword evidence="2" id="KW-0175">Coiled coil</keyword>
<dbReference type="PANTHER" id="PTHR30469:SF18">
    <property type="entry name" value="RESISTANCE-NODULATION-CELL DIVISION (RND) EFFLUX MEMBRANE FUSION PROTEIN-RELATED"/>
    <property type="match status" value="1"/>
</dbReference>
<dbReference type="NCBIfam" id="TIGR01730">
    <property type="entry name" value="RND_mfp"/>
    <property type="match status" value="1"/>
</dbReference>
<dbReference type="Gene3D" id="2.40.50.100">
    <property type="match status" value="1"/>
</dbReference>
<evidence type="ECO:0000256" key="3">
    <source>
        <dbReference type="SAM" id="SignalP"/>
    </source>
</evidence>
<feature type="domain" description="CusB-like beta-barrel" evidence="4">
    <location>
        <begin position="198"/>
        <end position="267"/>
    </location>
</feature>
<dbReference type="EMBL" id="MTSD02000008">
    <property type="protein sequence ID" value="OOV86181.1"/>
    <property type="molecule type" value="Genomic_DNA"/>
</dbReference>
<evidence type="ECO:0000259" key="5">
    <source>
        <dbReference type="Pfam" id="PF25967"/>
    </source>
</evidence>
<dbReference type="Pfam" id="PF25967">
    <property type="entry name" value="RND-MFP_C"/>
    <property type="match status" value="1"/>
</dbReference>
<keyword evidence="3" id="KW-0732">Signal</keyword>
<proteinExistence type="inferred from homology"/>
<evidence type="ECO:0000256" key="2">
    <source>
        <dbReference type="SAM" id="Coils"/>
    </source>
</evidence>
<dbReference type="PANTHER" id="PTHR30469">
    <property type="entry name" value="MULTIDRUG RESISTANCE PROTEIN MDTA"/>
    <property type="match status" value="1"/>
</dbReference>
<dbReference type="Proteomes" id="UP000190064">
    <property type="component" value="Unassembled WGS sequence"/>
</dbReference>
<evidence type="ECO:0000259" key="4">
    <source>
        <dbReference type="Pfam" id="PF25954"/>
    </source>
</evidence>
<comment type="caution">
    <text evidence="6">The sequence shown here is derived from an EMBL/GenBank/DDBJ whole genome shotgun (WGS) entry which is preliminary data.</text>
</comment>
<feature type="domain" description="Multidrug resistance protein MdtA-like C-terminal permuted SH3" evidence="5">
    <location>
        <begin position="273"/>
        <end position="329"/>
    </location>
</feature>
<dbReference type="Pfam" id="PF25954">
    <property type="entry name" value="Beta-barrel_RND_2"/>
    <property type="match status" value="1"/>
</dbReference>
<name>A0A1T1H8I8_OCELI</name>
<dbReference type="GO" id="GO:0015562">
    <property type="term" value="F:efflux transmembrane transporter activity"/>
    <property type="evidence" value="ECO:0007669"/>
    <property type="project" value="TreeGrafter"/>
</dbReference>
<sequence length="347" mass="37872">MLSKHLKTWLSVACLFGGLSLPAHALETMTLEPRAVSQAIKLDGIVEAVRQSTVAAQTAGTVTAIYYDVDDNVKPGSVILEISDTEQQARLEQAQAAARAALANKRDAEQAFERIDEIYRNELASKAQYDQAKNQLDAASATYRRAQGALKEAQKQMSYTKVIAPYGGVVTQRFVEIGEVVAPGSPLMSGIDLDLMRVNIDLPQSYAATVRQHQLAEVILPNSEVVPAKDLTIFPYADAKTHNFRARVHLPERQAGLYPGMMVKVSLPIETGQALTIPASALITRSELRAVYILDNQDIPRLRQVRTGYEKNGEIEILSGLQAGDKIVLAPNDALKQIKAARAEQDA</sequence>
<evidence type="ECO:0000256" key="1">
    <source>
        <dbReference type="ARBA" id="ARBA00009477"/>
    </source>
</evidence>
<feature type="signal peptide" evidence="3">
    <location>
        <begin position="1"/>
        <end position="25"/>
    </location>
</feature>
<organism evidence="6 7">
    <name type="scientific">Oceanospirillum linum</name>
    <dbReference type="NCBI Taxonomy" id="966"/>
    <lineage>
        <taxon>Bacteria</taxon>
        <taxon>Pseudomonadati</taxon>
        <taxon>Pseudomonadota</taxon>
        <taxon>Gammaproteobacteria</taxon>
        <taxon>Oceanospirillales</taxon>
        <taxon>Oceanospirillaceae</taxon>
        <taxon>Oceanospirillum</taxon>
    </lineage>
</organism>
<dbReference type="GO" id="GO:1990281">
    <property type="term" value="C:efflux pump complex"/>
    <property type="evidence" value="ECO:0007669"/>
    <property type="project" value="TreeGrafter"/>
</dbReference>
<dbReference type="InterPro" id="IPR058792">
    <property type="entry name" value="Beta-barrel_RND_2"/>
</dbReference>
<dbReference type="InterPro" id="IPR006143">
    <property type="entry name" value="RND_pump_MFP"/>
</dbReference>
<evidence type="ECO:0000313" key="6">
    <source>
        <dbReference type="EMBL" id="OOV86181.1"/>
    </source>
</evidence>
<dbReference type="Gene3D" id="2.40.420.20">
    <property type="match status" value="1"/>
</dbReference>